<dbReference type="EMBL" id="CALNXK010000153">
    <property type="protein sequence ID" value="CAH3170071.1"/>
    <property type="molecule type" value="Genomic_DNA"/>
</dbReference>
<evidence type="ECO:0000256" key="1">
    <source>
        <dbReference type="SAM" id="MobiDB-lite"/>
    </source>
</evidence>
<feature type="compositionally biased region" description="Basic and acidic residues" evidence="1">
    <location>
        <begin position="11"/>
        <end position="27"/>
    </location>
</feature>
<evidence type="ECO:0000313" key="2">
    <source>
        <dbReference type="EMBL" id="CAH3170071.1"/>
    </source>
</evidence>
<accession>A0ABN8QT19</accession>
<proteinExistence type="predicted"/>
<keyword evidence="3" id="KW-1185">Reference proteome</keyword>
<organism evidence="2 3">
    <name type="scientific">Porites lobata</name>
    <dbReference type="NCBI Taxonomy" id="104759"/>
    <lineage>
        <taxon>Eukaryota</taxon>
        <taxon>Metazoa</taxon>
        <taxon>Cnidaria</taxon>
        <taxon>Anthozoa</taxon>
        <taxon>Hexacorallia</taxon>
        <taxon>Scleractinia</taxon>
        <taxon>Fungiina</taxon>
        <taxon>Poritidae</taxon>
        <taxon>Porites</taxon>
    </lineage>
</organism>
<gene>
    <name evidence="2" type="ORF">PLOB_00010467</name>
</gene>
<name>A0ABN8QT19_9CNID</name>
<feature type="region of interest" description="Disordered" evidence="1">
    <location>
        <begin position="1"/>
        <end position="27"/>
    </location>
</feature>
<dbReference type="Proteomes" id="UP001159405">
    <property type="component" value="Unassembled WGS sequence"/>
</dbReference>
<sequence length="128" mass="14933">MNPENKYSKGIGDDNESRQDKKNDQNRYRCRIRHGKIMFSKGDIVDLTVLKESLLTDRYETMIRVERNSKRLKREIDLKRTSYFLINLAAADLLIGFAEPATIGTVGIPQRFGHEYYGMSLQHFKLYA</sequence>
<evidence type="ECO:0000313" key="3">
    <source>
        <dbReference type="Proteomes" id="UP001159405"/>
    </source>
</evidence>
<comment type="caution">
    <text evidence="2">The sequence shown here is derived from an EMBL/GenBank/DDBJ whole genome shotgun (WGS) entry which is preliminary data.</text>
</comment>
<protein>
    <submittedName>
        <fullName evidence="2">Uncharacterized protein</fullName>
    </submittedName>
</protein>
<reference evidence="2 3" key="1">
    <citation type="submission" date="2022-05" db="EMBL/GenBank/DDBJ databases">
        <authorList>
            <consortium name="Genoscope - CEA"/>
            <person name="William W."/>
        </authorList>
    </citation>
    <scope>NUCLEOTIDE SEQUENCE [LARGE SCALE GENOMIC DNA]</scope>
</reference>